<protein>
    <submittedName>
        <fullName evidence="5">Hybrid sensor histidine kinase/response regulator</fullName>
    </submittedName>
</protein>
<gene>
    <name evidence="5" type="ORF">CWB73_20920</name>
</gene>
<accession>A0A5S3YLW1</accession>
<feature type="domain" description="Response regulatory" evidence="4">
    <location>
        <begin position="1"/>
        <end position="71"/>
    </location>
</feature>
<dbReference type="PROSITE" id="PS50110">
    <property type="entry name" value="RESPONSE_REGULATORY"/>
    <property type="match status" value="1"/>
</dbReference>
<feature type="non-terminal residue" evidence="5">
    <location>
        <position position="1"/>
    </location>
</feature>
<dbReference type="RefSeq" id="WP_138569304.1">
    <property type="nucleotide sequence ID" value="NZ_PNCM01000178.1"/>
</dbReference>
<organism evidence="5 6">
    <name type="scientific">Pseudoalteromonas phenolica</name>
    <dbReference type="NCBI Taxonomy" id="161398"/>
    <lineage>
        <taxon>Bacteria</taxon>
        <taxon>Pseudomonadati</taxon>
        <taxon>Pseudomonadota</taxon>
        <taxon>Gammaproteobacteria</taxon>
        <taxon>Alteromonadales</taxon>
        <taxon>Pseudoalteromonadaceae</taxon>
        <taxon>Pseudoalteromonas</taxon>
    </lineage>
</organism>
<keyword evidence="5" id="KW-0808">Transferase</keyword>
<dbReference type="InterPro" id="IPR011006">
    <property type="entry name" value="CheY-like_superfamily"/>
</dbReference>
<keyword evidence="1 3" id="KW-0597">Phosphoprotein</keyword>
<dbReference type="PANTHER" id="PTHR45339">
    <property type="entry name" value="HYBRID SIGNAL TRANSDUCTION HISTIDINE KINASE J"/>
    <property type="match status" value="1"/>
</dbReference>
<keyword evidence="2" id="KW-0902">Two-component regulatory system</keyword>
<dbReference type="Pfam" id="PF00072">
    <property type="entry name" value="Response_reg"/>
    <property type="match status" value="1"/>
</dbReference>
<evidence type="ECO:0000256" key="1">
    <source>
        <dbReference type="ARBA" id="ARBA00022553"/>
    </source>
</evidence>
<feature type="modified residue" description="4-aspartylphosphate" evidence="3">
    <location>
        <position position="6"/>
    </location>
</feature>
<name>A0A5S3YLW1_9GAMM</name>
<dbReference type="SUPFAM" id="SSF52172">
    <property type="entry name" value="CheY-like"/>
    <property type="match status" value="1"/>
</dbReference>
<keyword evidence="5" id="KW-0418">Kinase</keyword>
<evidence type="ECO:0000256" key="3">
    <source>
        <dbReference type="PROSITE-ProRule" id="PRU00169"/>
    </source>
</evidence>
<evidence type="ECO:0000313" key="6">
    <source>
        <dbReference type="Proteomes" id="UP000307362"/>
    </source>
</evidence>
<dbReference type="EMBL" id="PNCM01000178">
    <property type="protein sequence ID" value="TMP77011.1"/>
    <property type="molecule type" value="Genomic_DNA"/>
</dbReference>
<comment type="caution">
    <text evidence="5">The sequence shown here is derived from an EMBL/GenBank/DDBJ whole genome shotgun (WGS) entry which is preliminary data.</text>
</comment>
<reference evidence="5 6" key="1">
    <citation type="submission" date="2017-12" db="EMBL/GenBank/DDBJ databases">
        <authorList>
            <person name="Paulsen S."/>
            <person name="Gram L.K."/>
        </authorList>
    </citation>
    <scope>NUCLEOTIDE SEQUENCE [LARGE SCALE GENOMIC DNA]</scope>
    <source>
        <strain evidence="5 6">S1189</strain>
    </source>
</reference>
<dbReference type="PANTHER" id="PTHR45339:SF1">
    <property type="entry name" value="HYBRID SIGNAL TRANSDUCTION HISTIDINE KINASE J"/>
    <property type="match status" value="1"/>
</dbReference>
<dbReference type="Gene3D" id="3.40.50.2300">
    <property type="match status" value="1"/>
</dbReference>
<proteinExistence type="predicted"/>
<dbReference type="GO" id="GO:0016301">
    <property type="term" value="F:kinase activity"/>
    <property type="evidence" value="ECO:0007669"/>
    <property type="project" value="UniProtKB-KW"/>
</dbReference>
<dbReference type="Proteomes" id="UP000307362">
    <property type="component" value="Unassembled WGS sequence"/>
</dbReference>
<dbReference type="GO" id="GO:0000160">
    <property type="term" value="P:phosphorelay signal transduction system"/>
    <property type="evidence" value="ECO:0007669"/>
    <property type="project" value="UniProtKB-KW"/>
</dbReference>
<dbReference type="AlphaFoldDB" id="A0A5S3YLW1"/>
<evidence type="ECO:0000313" key="5">
    <source>
        <dbReference type="EMBL" id="TMP77011.1"/>
    </source>
</evidence>
<feature type="non-terminal residue" evidence="5">
    <location>
        <position position="115"/>
    </location>
</feature>
<reference evidence="6" key="2">
    <citation type="submission" date="2019-06" db="EMBL/GenBank/DDBJ databases">
        <title>Co-occurence of chitin degradation, pigmentation and bioactivity in marine Pseudoalteromonas.</title>
        <authorList>
            <person name="Sonnenschein E.C."/>
            <person name="Bech P.K."/>
        </authorList>
    </citation>
    <scope>NUCLEOTIDE SEQUENCE [LARGE SCALE GENOMIC DNA]</scope>
    <source>
        <strain evidence="6">S1189</strain>
    </source>
</reference>
<sequence length="115" mass="12956">DLVLMDIQMPRMDGVEALRIIRSAGYSGPIYALTANVLMEEVKSYIDSGFNGHVGKPINKNELLAVLNTHLNFESDGKAYELNIDLSDLRDSFASTFEQERYLLIDAWQNKDLST</sequence>
<evidence type="ECO:0000256" key="2">
    <source>
        <dbReference type="ARBA" id="ARBA00023012"/>
    </source>
</evidence>
<dbReference type="CDD" id="cd17546">
    <property type="entry name" value="REC_hyHK_CKI1_RcsC-like"/>
    <property type="match status" value="1"/>
</dbReference>
<dbReference type="InterPro" id="IPR001789">
    <property type="entry name" value="Sig_transdc_resp-reg_receiver"/>
</dbReference>
<dbReference type="OrthoDB" id="9796655at2"/>
<evidence type="ECO:0000259" key="4">
    <source>
        <dbReference type="PROSITE" id="PS50110"/>
    </source>
</evidence>